<organism evidence="2">
    <name type="scientific">gut metagenome</name>
    <dbReference type="NCBI Taxonomy" id="749906"/>
    <lineage>
        <taxon>unclassified sequences</taxon>
        <taxon>metagenomes</taxon>
        <taxon>organismal metagenomes</taxon>
    </lineage>
</organism>
<reference evidence="2" key="1">
    <citation type="journal article" date="2012" name="PLoS ONE">
        <title>Gene sets for utilization of primary and secondary nutrition supplies in the distal gut of endangered iberian lynx.</title>
        <authorList>
            <person name="Alcaide M."/>
            <person name="Messina E."/>
            <person name="Richter M."/>
            <person name="Bargiela R."/>
            <person name="Peplies J."/>
            <person name="Huws S.A."/>
            <person name="Newbold C.J."/>
            <person name="Golyshin P.N."/>
            <person name="Simon M.A."/>
            <person name="Lopez G."/>
            <person name="Yakimov M.M."/>
            <person name="Ferrer M."/>
        </authorList>
    </citation>
    <scope>NUCLEOTIDE SEQUENCE</scope>
</reference>
<name>J9GZH3_9ZZZZ</name>
<feature type="region of interest" description="Disordered" evidence="1">
    <location>
        <begin position="1"/>
        <end position="34"/>
    </location>
</feature>
<evidence type="ECO:0000313" key="2">
    <source>
        <dbReference type="EMBL" id="EJX06345.1"/>
    </source>
</evidence>
<proteinExistence type="predicted"/>
<protein>
    <submittedName>
        <fullName evidence="2">Uncharacterized protein</fullName>
    </submittedName>
</protein>
<dbReference type="AlphaFoldDB" id="J9GZH3"/>
<gene>
    <name evidence="2" type="ORF">EVA_05549</name>
</gene>
<comment type="caution">
    <text evidence="2">The sequence shown here is derived from an EMBL/GenBank/DDBJ whole genome shotgun (WGS) entry which is preliminary data.</text>
</comment>
<sequence>MTGNLLHIEQNPHHRSRNARDFLKIPVKDLPSAA</sequence>
<feature type="compositionally biased region" description="Basic and acidic residues" evidence="1">
    <location>
        <begin position="18"/>
        <end position="27"/>
    </location>
</feature>
<evidence type="ECO:0000256" key="1">
    <source>
        <dbReference type="SAM" id="MobiDB-lite"/>
    </source>
</evidence>
<dbReference type="EMBL" id="AMCI01001192">
    <property type="protein sequence ID" value="EJX06345.1"/>
    <property type="molecule type" value="Genomic_DNA"/>
</dbReference>
<accession>J9GZH3</accession>